<accession>W4V4F2</accession>
<dbReference type="AlphaFoldDB" id="W4V4F2"/>
<comment type="caution">
    <text evidence="1">The sequence shown here is derived from an EMBL/GenBank/DDBJ whole genome shotgun (WGS) entry which is preliminary data.</text>
</comment>
<proteinExistence type="predicted"/>
<reference evidence="1" key="1">
    <citation type="journal article" date="2014" name="Genome Announc.">
        <title>Draft Genome Sequence of Clostridium straminisolvens Strain JCM 21531T, Isolated from a Cellulose-Degrading Bacterial Community.</title>
        <authorList>
            <person name="Yuki M."/>
            <person name="Oshima K."/>
            <person name="Suda W."/>
            <person name="Sakamoto M."/>
            <person name="Kitamura K."/>
            <person name="Iida T."/>
            <person name="Hattori M."/>
            <person name="Ohkuma M."/>
        </authorList>
    </citation>
    <scope>NUCLEOTIDE SEQUENCE [LARGE SCALE GENOMIC DNA]</scope>
    <source>
        <strain evidence="1">JCM 21531</strain>
    </source>
</reference>
<keyword evidence="2" id="KW-1185">Reference proteome</keyword>
<protein>
    <submittedName>
        <fullName evidence="1">Stage IV sporulation protein</fullName>
    </submittedName>
</protein>
<evidence type="ECO:0000313" key="1">
    <source>
        <dbReference type="EMBL" id="GAE88061.1"/>
    </source>
</evidence>
<organism evidence="1 2">
    <name type="scientific">Acetivibrio straminisolvens JCM 21531</name>
    <dbReference type="NCBI Taxonomy" id="1294263"/>
    <lineage>
        <taxon>Bacteria</taxon>
        <taxon>Bacillati</taxon>
        <taxon>Bacillota</taxon>
        <taxon>Clostridia</taxon>
        <taxon>Eubacteriales</taxon>
        <taxon>Oscillospiraceae</taxon>
        <taxon>Acetivibrio</taxon>
    </lineage>
</organism>
<dbReference type="Proteomes" id="UP000019109">
    <property type="component" value="Unassembled WGS sequence"/>
</dbReference>
<evidence type="ECO:0000313" key="2">
    <source>
        <dbReference type="Proteomes" id="UP000019109"/>
    </source>
</evidence>
<dbReference type="Pfam" id="PF06898">
    <property type="entry name" value="YqfD"/>
    <property type="match status" value="1"/>
</dbReference>
<name>W4V4F2_9FIRM</name>
<dbReference type="EMBL" id="BAVR01000013">
    <property type="protein sequence ID" value="GAE88061.1"/>
    <property type="molecule type" value="Genomic_DNA"/>
</dbReference>
<sequence>MPFGLIIERYYENDVIEADISLEDAKENAASVAYKKAAKNIPEGAKIVDRKVEFIENENGEIVADVIIECLEDIGVAKENGGE</sequence>
<dbReference type="STRING" id="1294263.JCM21531_1479"/>
<dbReference type="InterPro" id="IPR010690">
    <property type="entry name" value="YqfD"/>
</dbReference>
<gene>
    <name evidence="1" type="ORF">JCM21531_1479</name>
</gene>